<keyword evidence="2" id="KW-0808">Transferase</keyword>
<dbReference type="Proteomes" id="UP001170624">
    <property type="component" value="Unassembled WGS sequence"/>
</dbReference>
<dbReference type="SUPFAM" id="SSF53448">
    <property type="entry name" value="Nucleotide-diphospho-sugar transferases"/>
    <property type="match status" value="1"/>
</dbReference>
<dbReference type="PANTHER" id="PTHR22916">
    <property type="entry name" value="GLYCOSYLTRANSFERASE"/>
    <property type="match status" value="1"/>
</dbReference>
<dbReference type="Gene3D" id="3.90.550.10">
    <property type="entry name" value="Spore Coat Polysaccharide Biosynthesis Protein SpsA, Chain A"/>
    <property type="match status" value="1"/>
</dbReference>
<keyword evidence="2" id="KW-0328">Glycosyltransferase</keyword>
<reference evidence="2" key="1">
    <citation type="submission" date="2023-07" db="EMBL/GenBank/DDBJ databases">
        <title>Genome content predicts the carbon catabolic preferences of heterotrophic bacteria.</title>
        <authorList>
            <person name="Gralka M."/>
        </authorList>
    </citation>
    <scope>NUCLEOTIDE SEQUENCE</scope>
    <source>
        <strain evidence="2">G2M05</strain>
    </source>
</reference>
<organism evidence="2 3">
    <name type="scientific">Photobacterium sanguinicancri</name>
    <dbReference type="NCBI Taxonomy" id="875932"/>
    <lineage>
        <taxon>Bacteria</taxon>
        <taxon>Pseudomonadati</taxon>
        <taxon>Pseudomonadota</taxon>
        <taxon>Gammaproteobacteria</taxon>
        <taxon>Vibrionales</taxon>
        <taxon>Vibrionaceae</taxon>
        <taxon>Photobacterium</taxon>
    </lineage>
</organism>
<dbReference type="InterPro" id="IPR001173">
    <property type="entry name" value="Glyco_trans_2-like"/>
</dbReference>
<evidence type="ECO:0000313" key="2">
    <source>
        <dbReference type="EMBL" id="MDO6542473.1"/>
    </source>
</evidence>
<dbReference type="EC" id="2.4.-.-" evidence="2"/>
<proteinExistence type="predicted"/>
<name>A0AAW7Y566_9GAMM</name>
<dbReference type="GO" id="GO:0016758">
    <property type="term" value="F:hexosyltransferase activity"/>
    <property type="evidence" value="ECO:0007669"/>
    <property type="project" value="UniProtKB-ARBA"/>
</dbReference>
<evidence type="ECO:0000313" key="3">
    <source>
        <dbReference type="Proteomes" id="UP001170624"/>
    </source>
</evidence>
<sequence>MIKFSIGICTYNRSEMLQSCLKALNKHLSHRDDFEIIVVDNNSTDNTAELLDEFNCIKRFVEYNQGLSFARNRLIKESVGDYILFLDDDSIISNDILREYELAVLTFPDNYIYGGKVIPEDEVSPPKWFDSKFHMAFSILDLGTKTFKFKKPYGPIGANFMVKKSFIGDVSFRTDLGRVGNILLSGEETDFIVKLGGAETCIYVGTAMVNHHFEHKRYSSLWAIERFKQNGISDYIMRKQNHKLLTGLLSQLYHLMLSLKGNNLIYTKCRFYSLTSYIYCFFK</sequence>
<dbReference type="RefSeq" id="WP_303498954.1">
    <property type="nucleotide sequence ID" value="NZ_JAUOPU010000006.1"/>
</dbReference>
<dbReference type="EMBL" id="JAUOPU010000006">
    <property type="protein sequence ID" value="MDO6542473.1"/>
    <property type="molecule type" value="Genomic_DNA"/>
</dbReference>
<dbReference type="PANTHER" id="PTHR22916:SF64">
    <property type="entry name" value="TRANSFERASE, PUTATIVE-RELATED"/>
    <property type="match status" value="1"/>
</dbReference>
<dbReference type="CDD" id="cd00761">
    <property type="entry name" value="Glyco_tranf_GTA_type"/>
    <property type="match status" value="1"/>
</dbReference>
<protein>
    <submittedName>
        <fullName evidence="2">Glycosyltransferase</fullName>
        <ecNumber evidence="2">2.4.-.-</ecNumber>
    </submittedName>
</protein>
<accession>A0AAW7Y566</accession>
<dbReference type="Pfam" id="PF00535">
    <property type="entry name" value="Glycos_transf_2"/>
    <property type="match status" value="1"/>
</dbReference>
<dbReference type="InterPro" id="IPR029044">
    <property type="entry name" value="Nucleotide-diphossugar_trans"/>
</dbReference>
<feature type="domain" description="Glycosyltransferase 2-like" evidence="1">
    <location>
        <begin position="5"/>
        <end position="165"/>
    </location>
</feature>
<dbReference type="AlphaFoldDB" id="A0AAW7Y566"/>
<comment type="caution">
    <text evidence="2">The sequence shown here is derived from an EMBL/GenBank/DDBJ whole genome shotgun (WGS) entry which is preliminary data.</text>
</comment>
<gene>
    <name evidence="2" type="ORF">Q4568_08010</name>
</gene>
<evidence type="ECO:0000259" key="1">
    <source>
        <dbReference type="Pfam" id="PF00535"/>
    </source>
</evidence>